<dbReference type="OMA" id="CYSGFIA"/>
<dbReference type="GO" id="GO:0005737">
    <property type="term" value="C:cytoplasm"/>
    <property type="evidence" value="ECO:0007669"/>
    <property type="project" value="TreeGrafter"/>
</dbReference>
<dbReference type="AlphaFoldDB" id="A0A194S8T6"/>
<dbReference type="Pfam" id="PF03959">
    <property type="entry name" value="FSH1"/>
    <property type="match status" value="1"/>
</dbReference>
<protein>
    <recommendedName>
        <fullName evidence="2">Serine hydrolase domain-containing protein</fullName>
    </recommendedName>
</protein>
<dbReference type="GO" id="GO:0005634">
    <property type="term" value="C:nucleus"/>
    <property type="evidence" value="ECO:0007669"/>
    <property type="project" value="TreeGrafter"/>
</dbReference>
<dbReference type="InterPro" id="IPR050593">
    <property type="entry name" value="LovG"/>
</dbReference>
<dbReference type="EMBL" id="KQ474075">
    <property type="protein sequence ID" value="KPV77007.1"/>
    <property type="molecule type" value="Genomic_DNA"/>
</dbReference>
<evidence type="ECO:0000256" key="1">
    <source>
        <dbReference type="ARBA" id="ARBA00022801"/>
    </source>
</evidence>
<proteinExistence type="predicted"/>
<feature type="domain" description="Serine hydrolase" evidence="2">
    <location>
        <begin position="4"/>
        <end position="218"/>
    </location>
</feature>
<evidence type="ECO:0000313" key="4">
    <source>
        <dbReference type="Proteomes" id="UP000053890"/>
    </source>
</evidence>
<dbReference type="RefSeq" id="XP_018273056.1">
    <property type="nucleotide sequence ID" value="XM_018416107.1"/>
</dbReference>
<dbReference type="Proteomes" id="UP000053890">
    <property type="component" value="Unassembled WGS sequence"/>
</dbReference>
<dbReference type="SUPFAM" id="SSF53474">
    <property type="entry name" value="alpha/beta-Hydrolases"/>
    <property type="match status" value="1"/>
</dbReference>
<gene>
    <name evidence="3" type="ORF">RHOBADRAFT_51973</name>
</gene>
<dbReference type="InterPro" id="IPR029058">
    <property type="entry name" value="AB_hydrolase_fold"/>
</dbReference>
<dbReference type="GO" id="GO:0016787">
    <property type="term" value="F:hydrolase activity"/>
    <property type="evidence" value="ECO:0007669"/>
    <property type="project" value="UniProtKB-KW"/>
</dbReference>
<dbReference type="InterPro" id="IPR005645">
    <property type="entry name" value="FSH-like_dom"/>
</dbReference>
<dbReference type="Gene3D" id="3.40.50.1820">
    <property type="entry name" value="alpha/beta hydrolase"/>
    <property type="match status" value="1"/>
</dbReference>
<accession>A0A194S8T6</accession>
<keyword evidence="1" id="KW-0378">Hydrolase</keyword>
<evidence type="ECO:0000313" key="3">
    <source>
        <dbReference type="EMBL" id="KPV77007.1"/>
    </source>
</evidence>
<keyword evidence="4" id="KW-1185">Reference proteome</keyword>
<dbReference type="PANTHER" id="PTHR48070:SF6">
    <property type="entry name" value="ESTERASE OVCA2"/>
    <property type="match status" value="1"/>
</dbReference>
<name>A0A194S8T6_RHOGW</name>
<dbReference type="PANTHER" id="PTHR48070">
    <property type="entry name" value="ESTERASE OVCA2"/>
    <property type="match status" value="1"/>
</dbReference>
<sequence>MLNRKARVLVLHGFAQNSRILAAKLAQAERIFDGHVELIFVDAPNILLRPTMAYDNSPDEPYAPKDEPRSWWHAQSNDGFEDPRELDRTLYYLRTVLEREGPVDGIFGFSQGAATAAILCALVARPWLHPAFSSPASPGVAWPPVPFKFAVLCSGYLPLDRRCESWFDSPVAIPTLHVLGRSDVVAPNERTLANVPRFSNSRVEWHEGGHYIPRKPHFAHIFKEFILSNTFPVVEPPLFPLFATSSGVSRGASPFDSPRTSSSPFPTEDVLMRSPVTVMPLSPALH</sequence>
<dbReference type="GeneID" id="28976555"/>
<organism evidence="3 4">
    <name type="scientific">Rhodotorula graminis (strain WP1)</name>
    <dbReference type="NCBI Taxonomy" id="578459"/>
    <lineage>
        <taxon>Eukaryota</taxon>
        <taxon>Fungi</taxon>
        <taxon>Dikarya</taxon>
        <taxon>Basidiomycota</taxon>
        <taxon>Pucciniomycotina</taxon>
        <taxon>Microbotryomycetes</taxon>
        <taxon>Sporidiobolales</taxon>
        <taxon>Sporidiobolaceae</taxon>
        <taxon>Rhodotorula</taxon>
    </lineage>
</organism>
<reference evidence="3 4" key="1">
    <citation type="journal article" date="2015" name="Front. Microbiol.">
        <title>Genome sequence of the plant growth promoting endophytic yeast Rhodotorula graminis WP1.</title>
        <authorList>
            <person name="Firrincieli A."/>
            <person name="Otillar R."/>
            <person name="Salamov A."/>
            <person name="Schmutz J."/>
            <person name="Khan Z."/>
            <person name="Redman R.S."/>
            <person name="Fleck N.D."/>
            <person name="Lindquist E."/>
            <person name="Grigoriev I.V."/>
            <person name="Doty S.L."/>
        </authorList>
    </citation>
    <scope>NUCLEOTIDE SEQUENCE [LARGE SCALE GENOMIC DNA]</scope>
    <source>
        <strain evidence="3 4">WP1</strain>
    </source>
</reference>
<dbReference type="OrthoDB" id="2094269at2759"/>
<evidence type="ECO:0000259" key="2">
    <source>
        <dbReference type="Pfam" id="PF03959"/>
    </source>
</evidence>
<dbReference type="STRING" id="578459.A0A194S8T6"/>